<feature type="transmembrane region" description="Helical" evidence="6">
    <location>
        <begin position="284"/>
        <end position="306"/>
    </location>
</feature>
<sequence>MPQNEMLAEKQSCQKKRCFMMSQAINEEQKERSLHALNPMVLLALIVFLCFLASYIVPAGEYARILDPVIDKEIVDPASFSYVQQKPISFFFLLQSLTLGLQNAAEIISFLFIIGGTFAIMEATGAIGAGLANIVRKMKGREILMIPVCMVLFGMGSCFAGNFEEFLAFIPLVIGITVAMGFDSLTGIGLVFCAAASGYAGAVTNPFTVGVAQGIAGLPLFSGLQLRLALFAALILVSIGYVTWYAHRIKKHPELSSVHEEDLKYNSTLEAEEVPLMTARHKSVLLMFVLTIAAVIVGVLKFDFYINEMAGLFLFCGIVSGIIGGLTAGEIADAFLKGCGNLLFANIVIGMCNAATIIMQEAHIMDTIIHFLAGLLSGLSPVLTACGMFVIQDIFNILVPSGSGQAAITMPLMAPLADLIGMTRQTAVLAFQMGDAFTNVLAPTSGEVVAACAMARISFGKWFRWLLPLFGLWWLVAFIFLTIAVKIGYGPF</sequence>
<feature type="transmembrane region" description="Helical" evidence="6">
    <location>
        <begin position="368"/>
        <end position="391"/>
    </location>
</feature>
<feature type="transmembrane region" description="Helical" evidence="6">
    <location>
        <begin position="36"/>
        <end position="57"/>
    </location>
</feature>
<comment type="subcellular location">
    <subcellularLocation>
        <location evidence="1">Cell membrane</location>
        <topology evidence="1">Multi-pass membrane protein</topology>
    </subcellularLocation>
</comment>
<dbReference type="Proteomes" id="UP000007093">
    <property type="component" value="Chromosome"/>
</dbReference>
<name>G4Q439_ACIIR</name>
<dbReference type="PANTHER" id="PTHR43652">
    <property type="entry name" value="BASIC AMINO ACID ANTIPORTER YFCC-RELATED"/>
    <property type="match status" value="1"/>
</dbReference>
<feature type="transmembrane region" description="Helical" evidence="6">
    <location>
        <begin position="343"/>
        <end position="362"/>
    </location>
</feature>
<keyword evidence="8" id="KW-1185">Reference proteome</keyword>
<evidence type="ECO:0000256" key="6">
    <source>
        <dbReference type="SAM" id="Phobius"/>
    </source>
</evidence>
<evidence type="ECO:0000256" key="1">
    <source>
        <dbReference type="ARBA" id="ARBA00004651"/>
    </source>
</evidence>
<evidence type="ECO:0000256" key="3">
    <source>
        <dbReference type="ARBA" id="ARBA00022692"/>
    </source>
</evidence>
<dbReference type="GO" id="GO:0005886">
    <property type="term" value="C:plasma membrane"/>
    <property type="evidence" value="ECO:0007669"/>
    <property type="project" value="UniProtKB-SubCell"/>
</dbReference>
<organism evidence="7 8">
    <name type="scientific">Acidaminococcus intestini (strain RyC-MR95)</name>
    <dbReference type="NCBI Taxonomy" id="568816"/>
    <lineage>
        <taxon>Bacteria</taxon>
        <taxon>Bacillati</taxon>
        <taxon>Bacillota</taxon>
        <taxon>Negativicutes</taxon>
        <taxon>Acidaminococcales</taxon>
        <taxon>Acidaminococcaceae</taxon>
        <taxon>Acidaminococcus</taxon>
    </lineage>
</organism>
<dbReference type="HOGENOM" id="CLU_035307_0_1_9"/>
<dbReference type="KEGG" id="ain:Acin_0593"/>
<dbReference type="PANTHER" id="PTHR43652:SF2">
    <property type="entry name" value="BASIC AMINO ACID ANTIPORTER YFCC-RELATED"/>
    <property type="match status" value="1"/>
</dbReference>
<evidence type="ECO:0000313" key="8">
    <source>
        <dbReference type="Proteomes" id="UP000007093"/>
    </source>
</evidence>
<keyword evidence="4 6" id="KW-1133">Transmembrane helix</keyword>
<reference evidence="7 8" key="1">
    <citation type="journal article" date="2011" name="J. Bacteriol.">
        <title>Complete genome sequence of Acidaminococcus intestini RYC-MR95, a Gram-negative bacterium from the phylum Firmicutes.</title>
        <authorList>
            <person name="D'Auria G."/>
            <person name="Galan J.C."/>
            <person name="Rodriguez-Alcayna M."/>
            <person name="Moya A."/>
            <person name="Baquero F."/>
            <person name="Latorre A."/>
        </authorList>
    </citation>
    <scope>NUCLEOTIDE SEQUENCE [LARGE SCALE GENOMIC DNA]</scope>
    <source>
        <strain evidence="7 8">RyC-MR95</strain>
    </source>
</reference>
<gene>
    <name evidence="7" type="ordered locus">Acin_0593</name>
</gene>
<feature type="transmembrane region" description="Helical" evidence="6">
    <location>
        <begin position="143"/>
        <end position="163"/>
    </location>
</feature>
<feature type="transmembrane region" description="Helical" evidence="6">
    <location>
        <begin position="465"/>
        <end position="489"/>
    </location>
</feature>
<dbReference type="FunCoup" id="G4Q439">
    <property type="interactions" value="25"/>
</dbReference>
<feature type="transmembrane region" description="Helical" evidence="6">
    <location>
        <begin position="169"/>
        <end position="195"/>
    </location>
</feature>
<proteinExistence type="predicted"/>
<dbReference type="InterPro" id="IPR051679">
    <property type="entry name" value="DASS-Related_Transporters"/>
</dbReference>
<accession>G4Q439</accession>
<dbReference type="AlphaFoldDB" id="G4Q439"/>
<keyword evidence="2" id="KW-1003">Cell membrane</keyword>
<dbReference type="InParanoid" id="G4Q439"/>
<keyword evidence="3 6" id="KW-0812">Transmembrane</keyword>
<dbReference type="EMBL" id="CP003058">
    <property type="protein sequence ID" value="AEQ21833.1"/>
    <property type="molecule type" value="Genomic_DNA"/>
</dbReference>
<dbReference type="eggNOG" id="COG1288">
    <property type="taxonomic scope" value="Bacteria"/>
</dbReference>
<keyword evidence="5 6" id="KW-0472">Membrane</keyword>
<dbReference type="InterPro" id="IPR018385">
    <property type="entry name" value="C4_dicarb_anaerob_car-like"/>
</dbReference>
<evidence type="ECO:0000256" key="2">
    <source>
        <dbReference type="ARBA" id="ARBA00022475"/>
    </source>
</evidence>
<dbReference type="Pfam" id="PF03606">
    <property type="entry name" value="DcuC"/>
    <property type="match status" value="1"/>
</dbReference>
<dbReference type="PATRIC" id="fig|568816.4.peg.575"/>
<evidence type="ECO:0000256" key="4">
    <source>
        <dbReference type="ARBA" id="ARBA00022989"/>
    </source>
</evidence>
<feature type="transmembrane region" description="Helical" evidence="6">
    <location>
        <begin position="107"/>
        <end position="131"/>
    </location>
</feature>
<feature type="transmembrane region" description="Helical" evidence="6">
    <location>
        <begin position="228"/>
        <end position="246"/>
    </location>
</feature>
<feature type="transmembrane region" description="Helical" evidence="6">
    <location>
        <begin position="202"/>
        <end position="222"/>
    </location>
</feature>
<protein>
    <submittedName>
        <fullName evidence="7">C4-dicarboxylate anaerobic carrier</fullName>
    </submittedName>
</protein>
<evidence type="ECO:0000313" key="7">
    <source>
        <dbReference type="EMBL" id="AEQ21833.1"/>
    </source>
</evidence>
<feature type="transmembrane region" description="Helical" evidence="6">
    <location>
        <begin position="312"/>
        <end position="336"/>
    </location>
</feature>
<evidence type="ECO:0000256" key="5">
    <source>
        <dbReference type="ARBA" id="ARBA00023136"/>
    </source>
</evidence>
<dbReference type="STRING" id="568816.Acin_0593"/>